<evidence type="ECO:0000313" key="4">
    <source>
        <dbReference type="Proteomes" id="UP001154095"/>
    </source>
</evidence>
<reference evidence="2" key="1">
    <citation type="submission" date="2022-04" db="EMBL/GenBank/DDBJ databases">
        <authorList>
            <person name="Forde T."/>
        </authorList>
    </citation>
    <scope>NUCLEOTIDE SEQUENCE</scope>
    <source>
        <strain evidence="2">A18Y016a</strain>
        <strain evidence="3">A18Y020d</strain>
    </source>
</reference>
<keyword evidence="1" id="KW-0812">Transmembrane</keyword>
<sequence>MLNKRKKRKLLTEEEIQEKFKDVEFEKNDTTAMIIAAIVTLLPALLLVLGLIYGLLWLIFIG</sequence>
<keyword evidence="4" id="KW-1185">Reference proteome</keyword>
<gene>
    <name evidence="2" type="ORF">ERYAMS2_00783</name>
    <name evidence="3" type="ORF">ERYAMS_00489</name>
</gene>
<evidence type="ECO:0000313" key="5">
    <source>
        <dbReference type="Proteomes" id="UP001154111"/>
    </source>
</evidence>
<keyword evidence="1" id="KW-1133">Transmembrane helix</keyword>
<proteinExistence type="predicted"/>
<dbReference type="Proteomes" id="UP001154095">
    <property type="component" value="Chromosome"/>
</dbReference>
<protein>
    <submittedName>
        <fullName evidence="2">Uncharacterized protein</fullName>
    </submittedName>
</protein>
<evidence type="ECO:0000256" key="1">
    <source>
        <dbReference type="SAM" id="Phobius"/>
    </source>
</evidence>
<dbReference type="AlphaFoldDB" id="A0AAU9VG74"/>
<name>A0AAU9VG74_9FIRM</name>
<organism evidence="2 5">
    <name type="scientific">Erysipelothrix amsterdamensis</name>
    <dbReference type="NCBI Taxonomy" id="2929157"/>
    <lineage>
        <taxon>Bacteria</taxon>
        <taxon>Bacillati</taxon>
        <taxon>Bacillota</taxon>
        <taxon>Erysipelotrichia</taxon>
        <taxon>Erysipelotrichales</taxon>
        <taxon>Erysipelotrichaceae</taxon>
        <taxon>Erysipelothrix</taxon>
    </lineage>
</organism>
<dbReference type="EMBL" id="OW659477">
    <property type="protein sequence ID" value="CAH2761586.1"/>
    <property type="molecule type" value="Genomic_DNA"/>
</dbReference>
<dbReference type="EMBL" id="OW659496">
    <property type="protein sequence ID" value="CAH2761587.1"/>
    <property type="molecule type" value="Genomic_DNA"/>
</dbReference>
<keyword evidence="1" id="KW-0472">Membrane</keyword>
<dbReference type="Proteomes" id="UP001154111">
    <property type="component" value="Chromosome"/>
</dbReference>
<accession>A0AAU9VG74</accession>
<evidence type="ECO:0000313" key="3">
    <source>
        <dbReference type="EMBL" id="CAH2761587.1"/>
    </source>
</evidence>
<dbReference type="GeneID" id="41396006"/>
<feature type="transmembrane region" description="Helical" evidence="1">
    <location>
        <begin position="34"/>
        <end position="60"/>
    </location>
</feature>
<evidence type="ECO:0000313" key="2">
    <source>
        <dbReference type="EMBL" id="CAH2761586.1"/>
    </source>
</evidence>
<dbReference type="RefSeq" id="WP_003773029.1">
    <property type="nucleotide sequence ID" value="NZ_OW659477.1"/>
</dbReference>